<evidence type="ECO:0000256" key="6">
    <source>
        <dbReference type="ARBA" id="ARBA00022679"/>
    </source>
</evidence>
<dbReference type="EMBL" id="WBMX01002039">
    <property type="protein sequence ID" value="NXC16828.1"/>
    <property type="molecule type" value="Genomic_DNA"/>
</dbReference>
<sequence length="169" mass="19103">LFVGLGFPYEGPAPLEAIANGCAFLNLRFNPPKSSKNTEFFKGKPTLRELTSQHPYAEVYIGKPHVWTVDINDLSEVEKAVKSILNQKVRNVSSICHQCLRGWTECIIIKYDLSLQDFCHGQVMWPPLSALQVKIAEPGKSCKQICQESQLICEPSFFQHLNKDKALLR</sequence>
<name>A0A851LEM3_CORCR</name>
<dbReference type="InterPro" id="IPR052105">
    <property type="entry name" value="MGAT5_Glycosyltransferase"/>
</dbReference>
<comment type="caution">
    <text evidence="15">The sequence shown here is derived from an EMBL/GenBank/DDBJ whole genome shotgun (WGS) entry which is preliminary data.</text>
</comment>
<feature type="non-terminal residue" evidence="15">
    <location>
        <position position="1"/>
    </location>
</feature>
<dbReference type="InterPro" id="IPR026116">
    <property type="entry name" value="GT18_cat"/>
</dbReference>
<keyword evidence="8" id="KW-0735">Signal-anchor</keyword>
<dbReference type="PANTHER" id="PTHR15075">
    <property type="entry name" value="ALPHA-MANNOSIDE BETA-1,6-N-ACETYLGLUCOSAMINYLTRANSFERASE"/>
    <property type="match status" value="1"/>
</dbReference>
<comment type="catalytic activity">
    <reaction evidence="13">
        <text>N(4)-{beta-D-GlcNAc-(1-&gt;2)-[beta-D-GlcNAc-(1-&gt;4)]-alpha-D-Man-(1-&gt;3)-[beta-D-GlcNAc-(1-&gt;2)-alpha-D-Man-(1-&gt;6)]-beta-D-Man-(1-&gt;4)-beta-D-GlcNAc-(1-&gt;4)-beta-D-GlcNAc}-L-asparaginyl-[protein] + UDP-N-acetyl-alpha-D-glucosamine = N(4)-{beta-D-GlcNAc-(1-&gt;2)-[beta-D-GlcNAc-(1-&gt;4)]-alpha-D-Man-(1-&gt;3)-[beta-D-GlcNAc-(1-&gt;2)-[beta-D-GlcNAc-(1-&gt;6)]-alpha-D-Man-(1-&gt;6)]-beta-D-Man-(1-&gt;4)-beta-D-GlcNAc-(1-&gt;4)-beta-D-GlcNAc}-L-asparaginyl-[protein] + UDP + H(+)</text>
        <dbReference type="Rhea" id="RHEA:16921"/>
        <dbReference type="Rhea" id="RHEA-COMP:14374"/>
        <dbReference type="Rhea" id="RHEA-COMP:14377"/>
        <dbReference type="ChEBI" id="CHEBI:15378"/>
        <dbReference type="ChEBI" id="CHEBI:57705"/>
        <dbReference type="ChEBI" id="CHEBI:58223"/>
        <dbReference type="ChEBI" id="CHEBI:139507"/>
        <dbReference type="ChEBI" id="CHEBI:139510"/>
        <dbReference type="EC" id="2.4.1.155"/>
    </reaction>
</comment>
<evidence type="ECO:0000256" key="3">
    <source>
        <dbReference type="ARBA" id="ARBA00007477"/>
    </source>
</evidence>
<keyword evidence="12" id="KW-0325">Glycoprotein</keyword>
<dbReference type="PANTHER" id="PTHR15075:SF5">
    <property type="entry name" value="ALPHA-1,6-MANNOSYLGLYCOPROTEIN 6-BETA-N-ACETYLGLUCOSAMINYLTRANSFERASE A"/>
    <property type="match status" value="1"/>
</dbReference>
<dbReference type="Proteomes" id="UP000621168">
    <property type="component" value="Unassembled WGS sequence"/>
</dbReference>
<dbReference type="AlphaFoldDB" id="A0A851LEM3"/>
<evidence type="ECO:0000256" key="11">
    <source>
        <dbReference type="ARBA" id="ARBA00023136"/>
    </source>
</evidence>
<evidence type="ECO:0000313" key="15">
    <source>
        <dbReference type="EMBL" id="NXC16828.1"/>
    </source>
</evidence>
<dbReference type="UniPathway" id="UPA00378"/>
<comment type="subcellular location">
    <subcellularLocation>
        <location evidence="1">Golgi apparatus membrane</location>
        <topology evidence="1">Single-pass type II membrane protein</topology>
    </subcellularLocation>
</comment>
<reference evidence="15" key="1">
    <citation type="submission" date="2019-09" db="EMBL/GenBank/DDBJ databases">
        <title>Bird 10,000 Genomes (B10K) Project - Family phase.</title>
        <authorList>
            <person name="Zhang G."/>
        </authorList>
    </citation>
    <scope>NUCLEOTIDE SEQUENCE</scope>
    <source>
        <strain evidence="15">B10K-CU-031-40</strain>
    </source>
</reference>
<keyword evidence="6 15" id="KW-0808">Transferase</keyword>
<evidence type="ECO:0000256" key="1">
    <source>
        <dbReference type="ARBA" id="ARBA00004323"/>
    </source>
</evidence>
<keyword evidence="5" id="KW-0328">Glycosyltransferase</keyword>
<feature type="non-terminal residue" evidence="15">
    <location>
        <position position="169"/>
    </location>
</feature>
<evidence type="ECO:0000256" key="8">
    <source>
        <dbReference type="ARBA" id="ARBA00022968"/>
    </source>
</evidence>
<organism evidence="15 16">
    <name type="scientific">Corythaeola cristata</name>
    <name type="common">Great blue turaco</name>
    <dbReference type="NCBI Taxonomy" id="103954"/>
    <lineage>
        <taxon>Eukaryota</taxon>
        <taxon>Metazoa</taxon>
        <taxon>Chordata</taxon>
        <taxon>Craniata</taxon>
        <taxon>Vertebrata</taxon>
        <taxon>Euteleostomi</taxon>
        <taxon>Archelosauria</taxon>
        <taxon>Archosauria</taxon>
        <taxon>Dinosauria</taxon>
        <taxon>Saurischia</taxon>
        <taxon>Theropoda</taxon>
        <taxon>Coelurosauria</taxon>
        <taxon>Aves</taxon>
        <taxon>Neognathae</taxon>
        <taxon>Neoaves</taxon>
        <taxon>Otidimorphae</taxon>
        <taxon>Musophagiformes</taxon>
        <taxon>Musophagidae</taxon>
        <taxon>Corythaeola</taxon>
    </lineage>
</organism>
<evidence type="ECO:0000256" key="7">
    <source>
        <dbReference type="ARBA" id="ARBA00022692"/>
    </source>
</evidence>
<proteinExistence type="inferred from homology"/>
<evidence type="ECO:0000256" key="4">
    <source>
        <dbReference type="ARBA" id="ARBA00012671"/>
    </source>
</evidence>
<dbReference type="GO" id="GO:0000139">
    <property type="term" value="C:Golgi membrane"/>
    <property type="evidence" value="ECO:0007669"/>
    <property type="project" value="UniProtKB-SubCell"/>
</dbReference>
<keyword evidence="11" id="KW-0472">Membrane</keyword>
<accession>A0A851LEM3</accession>
<evidence type="ECO:0000256" key="10">
    <source>
        <dbReference type="ARBA" id="ARBA00023034"/>
    </source>
</evidence>
<comment type="similarity">
    <text evidence="3">Belongs to the glycosyltransferase 18 family.</text>
</comment>
<evidence type="ECO:0000256" key="12">
    <source>
        <dbReference type="ARBA" id="ARBA00023180"/>
    </source>
</evidence>
<dbReference type="OrthoDB" id="2113294at2759"/>
<dbReference type="EC" id="2.4.1.155" evidence="4"/>
<evidence type="ECO:0000256" key="9">
    <source>
        <dbReference type="ARBA" id="ARBA00022989"/>
    </source>
</evidence>
<feature type="domain" description="Glycosyltransferase family 18 catalytic" evidence="14">
    <location>
        <begin position="1"/>
        <end position="167"/>
    </location>
</feature>
<dbReference type="GO" id="GO:0006487">
    <property type="term" value="P:protein N-linked glycosylation"/>
    <property type="evidence" value="ECO:0007669"/>
    <property type="project" value="TreeGrafter"/>
</dbReference>
<evidence type="ECO:0000313" key="16">
    <source>
        <dbReference type="Proteomes" id="UP000621168"/>
    </source>
</evidence>
<keyword evidence="9" id="KW-1133">Transmembrane helix</keyword>
<keyword evidence="10" id="KW-0333">Golgi apparatus</keyword>
<gene>
    <name evidence="15" type="primary">Mgat5</name>
    <name evidence="15" type="ORF">CORCRI_R02364</name>
</gene>
<protein>
    <recommendedName>
        <fullName evidence="4">alpha-1,6-mannosyl-glycoprotein 6-beta-N-acetylglucosaminyltransferase</fullName>
        <ecNumber evidence="4">2.4.1.155</ecNumber>
    </recommendedName>
</protein>
<comment type="pathway">
    <text evidence="2">Protein modification; protein glycosylation.</text>
</comment>
<dbReference type="GO" id="GO:0030144">
    <property type="term" value="F:alpha-1,6-mannosylglycoprotein 6-beta-N-acetylglucosaminyltransferase activity"/>
    <property type="evidence" value="ECO:0007669"/>
    <property type="project" value="UniProtKB-EC"/>
</dbReference>
<keyword evidence="16" id="KW-1185">Reference proteome</keyword>
<evidence type="ECO:0000259" key="14">
    <source>
        <dbReference type="Pfam" id="PF15024"/>
    </source>
</evidence>
<keyword evidence="7" id="KW-0812">Transmembrane</keyword>
<dbReference type="Pfam" id="PF15024">
    <property type="entry name" value="Glyco_transf_18"/>
    <property type="match status" value="1"/>
</dbReference>
<evidence type="ECO:0000256" key="13">
    <source>
        <dbReference type="ARBA" id="ARBA00048243"/>
    </source>
</evidence>
<evidence type="ECO:0000256" key="2">
    <source>
        <dbReference type="ARBA" id="ARBA00004922"/>
    </source>
</evidence>
<evidence type="ECO:0000256" key="5">
    <source>
        <dbReference type="ARBA" id="ARBA00022676"/>
    </source>
</evidence>